<dbReference type="InterPro" id="IPR003960">
    <property type="entry name" value="ATPase_AAA_CS"/>
</dbReference>
<dbReference type="InterPro" id="IPR003959">
    <property type="entry name" value="ATPase_AAA_core"/>
</dbReference>
<comment type="caution">
    <text evidence="6">The sequence shown here is derived from an EMBL/GenBank/DDBJ whole genome shotgun (WGS) entry which is preliminary data.</text>
</comment>
<feature type="region of interest" description="Disordered" evidence="4">
    <location>
        <begin position="1"/>
        <end position="29"/>
    </location>
</feature>
<protein>
    <recommendedName>
        <fullName evidence="5">ATPase AAA-type core domain-containing protein</fullName>
    </recommendedName>
</protein>
<dbReference type="GO" id="GO:0016887">
    <property type="term" value="F:ATP hydrolysis activity"/>
    <property type="evidence" value="ECO:0007669"/>
    <property type="project" value="InterPro"/>
</dbReference>
<dbReference type="InterPro" id="IPR050221">
    <property type="entry name" value="26S_Proteasome_ATPase"/>
</dbReference>
<dbReference type="Proteomes" id="UP001420932">
    <property type="component" value="Unassembled WGS sequence"/>
</dbReference>
<sequence>MESIKIRKKRESRSKRGRRHRNGLSRRDRRLRRMNRDSINQFFLFFLFVQLQIRLLHRRVDTAVFAEITGLDQDPQEQGVAIEAQKKASQRRPHLFFLFVQLQGVEIPITSRPQSYTVTYRSANVYPLNRCKDLKSEWYDAHSGSEREIQRTMLELLNQLDGFDSRGEVKVILATNIIESLDPALLRPGRIDRKIEFPLPDIIVYMTTSLTKYILPQRSRGREHPT</sequence>
<comment type="similarity">
    <text evidence="3">Belongs to the AAA ATPase family.</text>
</comment>
<dbReference type="PANTHER" id="PTHR23073">
    <property type="entry name" value="26S PROTEASOME REGULATORY SUBUNIT"/>
    <property type="match status" value="1"/>
</dbReference>
<dbReference type="InterPro" id="IPR027417">
    <property type="entry name" value="P-loop_NTPase"/>
</dbReference>
<dbReference type="Pfam" id="PF00004">
    <property type="entry name" value="AAA"/>
    <property type="match status" value="1"/>
</dbReference>
<dbReference type="EMBL" id="JBBNAF010000001">
    <property type="protein sequence ID" value="KAK9169104.1"/>
    <property type="molecule type" value="Genomic_DNA"/>
</dbReference>
<dbReference type="SUPFAM" id="SSF52540">
    <property type="entry name" value="P-loop containing nucleoside triphosphate hydrolases"/>
    <property type="match status" value="1"/>
</dbReference>
<dbReference type="Gene3D" id="3.40.50.300">
    <property type="entry name" value="P-loop containing nucleotide triphosphate hydrolases"/>
    <property type="match status" value="1"/>
</dbReference>
<evidence type="ECO:0000313" key="7">
    <source>
        <dbReference type="Proteomes" id="UP001420932"/>
    </source>
</evidence>
<evidence type="ECO:0000259" key="5">
    <source>
        <dbReference type="Pfam" id="PF00004"/>
    </source>
</evidence>
<keyword evidence="1 3" id="KW-0547">Nucleotide-binding</keyword>
<evidence type="ECO:0000256" key="2">
    <source>
        <dbReference type="ARBA" id="ARBA00022840"/>
    </source>
</evidence>
<evidence type="ECO:0000256" key="3">
    <source>
        <dbReference type="RuleBase" id="RU003651"/>
    </source>
</evidence>
<evidence type="ECO:0000256" key="1">
    <source>
        <dbReference type="ARBA" id="ARBA00022741"/>
    </source>
</evidence>
<dbReference type="PROSITE" id="PS00674">
    <property type="entry name" value="AAA"/>
    <property type="match status" value="1"/>
</dbReference>
<proteinExistence type="inferred from homology"/>
<organism evidence="6 7">
    <name type="scientific">Stephania yunnanensis</name>
    <dbReference type="NCBI Taxonomy" id="152371"/>
    <lineage>
        <taxon>Eukaryota</taxon>
        <taxon>Viridiplantae</taxon>
        <taxon>Streptophyta</taxon>
        <taxon>Embryophyta</taxon>
        <taxon>Tracheophyta</taxon>
        <taxon>Spermatophyta</taxon>
        <taxon>Magnoliopsida</taxon>
        <taxon>Ranunculales</taxon>
        <taxon>Menispermaceae</taxon>
        <taxon>Menispermoideae</taxon>
        <taxon>Cissampelideae</taxon>
        <taxon>Stephania</taxon>
    </lineage>
</organism>
<evidence type="ECO:0000256" key="4">
    <source>
        <dbReference type="SAM" id="MobiDB-lite"/>
    </source>
</evidence>
<accession>A0AAP0Q7J8</accession>
<feature type="domain" description="ATPase AAA-type core" evidence="5">
    <location>
        <begin position="143"/>
        <end position="199"/>
    </location>
</feature>
<keyword evidence="7" id="KW-1185">Reference proteome</keyword>
<dbReference type="GO" id="GO:0005524">
    <property type="term" value="F:ATP binding"/>
    <property type="evidence" value="ECO:0007669"/>
    <property type="project" value="UniProtKB-KW"/>
</dbReference>
<evidence type="ECO:0000313" key="6">
    <source>
        <dbReference type="EMBL" id="KAK9169104.1"/>
    </source>
</evidence>
<dbReference type="AlphaFoldDB" id="A0AAP0Q7J8"/>
<dbReference type="FunFam" id="3.40.50.300:FF:003803">
    <property type="entry name" value="Uncharacterized protein"/>
    <property type="match status" value="1"/>
</dbReference>
<reference evidence="6 7" key="1">
    <citation type="submission" date="2024-01" db="EMBL/GenBank/DDBJ databases">
        <title>Genome assemblies of Stephania.</title>
        <authorList>
            <person name="Yang L."/>
        </authorList>
    </citation>
    <scope>NUCLEOTIDE SEQUENCE [LARGE SCALE GENOMIC DNA]</scope>
    <source>
        <strain evidence="6">YNDBR</strain>
        <tissue evidence="6">Leaf</tissue>
    </source>
</reference>
<name>A0AAP0Q7J8_9MAGN</name>
<keyword evidence="2 3" id="KW-0067">ATP-binding</keyword>
<gene>
    <name evidence="6" type="ORF">Syun_001244</name>
</gene>